<gene>
    <name evidence="4" type="ORF">NEZAVI_LOCUS12001</name>
</gene>
<keyword evidence="1 2" id="KW-0728">SH3 domain</keyword>
<proteinExistence type="predicted"/>
<dbReference type="PROSITE" id="PS50002">
    <property type="entry name" value="SH3"/>
    <property type="match status" value="1"/>
</dbReference>
<dbReference type="SMART" id="SM00326">
    <property type="entry name" value="SH3"/>
    <property type="match status" value="1"/>
</dbReference>
<dbReference type="OrthoDB" id="6415921at2759"/>
<feature type="domain" description="SH3" evidence="3">
    <location>
        <begin position="225"/>
        <end position="285"/>
    </location>
</feature>
<protein>
    <recommendedName>
        <fullName evidence="3">SH3 domain-containing protein</fullName>
    </recommendedName>
</protein>
<accession>A0A9P0MSY3</accession>
<evidence type="ECO:0000259" key="3">
    <source>
        <dbReference type="PROSITE" id="PS50002"/>
    </source>
</evidence>
<dbReference type="AlphaFoldDB" id="A0A9P0MSY3"/>
<dbReference type="InterPro" id="IPR001452">
    <property type="entry name" value="SH3_domain"/>
</dbReference>
<dbReference type="Pfam" id="PF00018">
    <property type="entry name" value="SH3_1"/>
    <property type="match status" value="1"/>
</dbReference>
<sequence>MRNGLKWLMGIRPSSLSKPKVSLTWVLKTDQAKQRVDSPVKCEPSVPRGVRDDSWAGETRRCRKGHRRSRTPKHQRFGYQITDLDAFLTKASIETPGNIPVVLSTPCLLYQTQAGGYQEEVSLPLGMVVNAVFKNQAWLYVQTPHGEEGYVRYASCLPLGILPPESSAPWESQSDIFPKPTGNRIEEKIGTRSECGSRSGQRYKRRGCGEESVDSLYLAAQAKAKRQVLIVVAADYIGKGRNTLSVNKGDVVTLISSHLRDWFWVRTRDGKEGFIPAVVAGHGFL</sequence>
<dbReference type="CDD" id="cd00174">
    <property type="entry name" value="SH3"/>
    <property type="match status" value="1"/>
</dbReference>
<dbReference type="SUPFAM" id="SSF50044">
    <property type="entry name" value="SH3-domain"/>
    <property type="match status" value="1"/>
</dbReference>
<evidence type="ECO:0000313" key="4">
    <source>
        <dbReference type="EMBL" id="CAH1403390.1"/>
    </source>
</evidence>
<evidence type="ECO:0000256" key="2">
    <source>
        <dbReference type="PROSITE-ProRule" id="PRU00192"/>
    </source>
</evidence>
<dbReference type="Proteomes" id="UP001152798">
    <property type="component" value="Chromosome 5"/>
</dbReference>
<dbReference type="EMBL" id="OV725081">
    <property type="protein sequence ID" value="CAH1403390.1"/>
    <property type="molecule type" value="Genomic_DNA"/>
</dbReference>
<dbReference type="Gene3D" id="2.30.30.40">
    <property type="entry name" value="SH3 Domains"/>
    <property type="match status" value="1"/>
</dbReference>
<organism evidence="4 5">
    <name type="scientific">Nezara viridula</name>
    <name type="common">Southern green stink bug</name>
    <name type="synonym">Cimex viridulus</name>
    <dbReference type="NCBI Taxonomy" id="85310"/>
    <lineage>
        <taxon>Eukaryota</taxon>
        <taxon>Metazoa</taxon>
        <taxon>Ecdysozoa</taxon>
        <taxon>Arthropoda</taxon>
        <taxon>Hexapoda</taxon>
        <taxon>Insecta</taxon>
        <taxon>Pterygota</taxon>
        <taxon>Neoptera</taxon>
        <taxon>Paraneoptera</taxon>
        <taxon>Hemiptera</taxon>
        <taxon>Heteroptera</taxon>
        <taxon>Panheteroptera</taxon>
        <taxon>Pentatomomorpha</taxon>
        <taxon>Pentatomoidea</taxon>
        <taxon>Pentatomidae</taxon>
        <taxon>Pentatominae</taxon>
        <taxon>Nezara</taxon>
    </lineage>
</organism>
<dbReference type="InterPro" id="IPR036028">
    <property type="entry name" value="SH3-like_dom_sf"/>
</dbReference>
<reference evidence="4" key="1">
    <citation type="submission" date="2022-01" db="EMBL/GenBank/DDBJ databases">
        <authorList>
            <person name="King R."/>
        </authorList>
    </citation>
    <scope>NUCLEOTIDE SEQUENCE</scope>
</reference>
<name>A0A9P0MSY3_NEZVI</name>
<keyword evidence="5" id="KW-1185">Reference proteome</keyword>
<evidence type="ECO:0000313" key="5">
    <source>
        <dbReference type="Proteomes" id="UP001152798"/>
    </source>
</evidence>
<evidence type="ECO:0000256" key="1">
    <source>
        <dbReference type="ARBA" id="ARBA00022443"/>
    </source>
</evidence>